<dbReference type="PROSITE" id="PS50127">
    <property type="entry name" value="UBC_2"/>
    <property type="match status" value="1"/>
</dbReference>
<dbReference type="Pfam" id="PF00179">
    <property type="entry name" value="UQ_con"/>
    <property type="match status" value="1"/>
</dbReference>
<evidence type="ECO:0000259" key="1">
    <source>
        <dbReference type="PROSITE" id="PS50127"/>
    </source>
</evidence>
<dbReference type="EMBL" id="GDHC01011504">
    <property type="protein sequence ID" value="JAQ07125.1"/>
    <property type="molecule type" value="Transcribed_RNA"/>
</dbReference>
<dbReference type="AlphaFoldDB" id="A0A0A9WVQ2"/>
<dbReference type="InterPro" id="IPR000608">
    <property type="entry name" value="UBC"/>
</dbReference>
<reference evidence="3" key="3">
    <citation type="journal article" date="2016" name="Gigascience">
        <title>De novo construction of an expanded transcriptome assembly for the western tarnished plant bug, Lygus hesperus.</title>
        <authorList>
            <person name="Tassone E.E."/>
            <person name="Geib S.M."/>
            <person name="Hall B."/>
            <person name="Fabrick J.A."/>
            <person name="Brent C.S."/>
            <person name="Hull J.J."/>
        </authorList>
    </citation>
    <scope>NUCLEOTIDE SEQUENCE</scope>
</reference>
<evidence type="ECO:0000313" key="3">
    <source>
        <dbReference type="EMBL" id="JAQ07125.1"/>
    </source>
</evidence>
<reference evidence="2" key="2">
    <citation type="submission" date="2014-07" db="EMBL/GenBank/DDBJ databases">
        <authorList>
            <person name="Hull J."/>
        </authorList>
    </citation>
    <scope>NUCLEOTIDE SEQUENCE</scope>
</reference>
<dbReference type="Gene3D" id="3.10.110.10">
    <property type="entry name" value="Ubiquitin Conjugating Enzyme"/>
    <property type="match status" value="1"/>
</dbReference>
<dbReference type="PANTHER" id="PTHR24067">
    <property type="entry name" value="UBIQUITIN-CONJUGATING ENZYME E2"/>
    <property type="match status" value="1"/>
</dbReference>
<organism evidence="2">
    <name type="scientific">Lygus hesperus</name>
    <name type="common">Western plant bug</name>
    <dbReference type="NCBI Taxonomy" id="30085"/>
    <lineage>
        <taxon>Eukaryota</taxon>
        <taxon>Metazoa</taxon>
        <taxon>Ecdysozoa</taxon>
        <taxon>Arthropoda</taxon>
        <taxon>Hexapoda</taxon>
        <taxon>Insecta</taxon>
        <taxon>Pterygota</taxon>
        <taxon>Neoptera</taxon>
        <taxon>Paraneoptera</taxon>
        <taxon>Hemiptera</taxon>
        <taxon>Heteroptera</taxon>
        <taxon>Panheteroptera</taxon>
        <taxon>Cimicomorpha</taxon>
        <taxon>Miridae</taxon>
        <taxon>Mirini</taxon>
        <taxon>Lygus</taxon>
    </lineage>
</organism>
<accession>A0A0A9WVQ2</accession>
<evidence type="ECO:0000313" key="2">
    <source>
        <dbReference type="EMBL" id="JAG08935.1"/>
    </source>
</evidence>
<protein>
    <submittedName>
        <fullName evidence="2">Ubiquitin-conjugating enzyme E2 pex4</fullName>
    </submittedName>
</protein>
<sequence>MRPITRLKKEWRDICMQNKASLAFYNALNDLPPPDGVDKSCTFADTEIILFPKRHDLLTQWIALIKGPPDSPFQNARFQLNIQIPVQYPHTPPSVHFVTPICHPNVHFKTGEIC</sequence>
<reference evidence="2" key="1">
    <citation type="journal article" date="2014" name="PLoS ONE">
        <title>Transcriptome-Based Identification of ABC Transporters in the Western Tarnished Plant Bug Lygus hesperus.</title>
        <authorList>
            <person name="Hull J.J."/>
            <person name="Chaney K."/>
            <person name="Geib S.M."/>
            <person name="Fabrick J.A."/>
            <person name="Brent C.S."/>
            <person name="Walsh D."/>
            <person name="Lavine L.C."/>
        </authorList>
    </citation>
    <scope>NUCLEOTIDE SEQUENCE</scope>
</reference>
<dbReference type="InterPro" id="IPR050113">
    <property type="entry name" value="Ub_conjugating_enzyme"/>
</dbReference>
<dbReference type="SUPFAM" id="SSF54495">
    <property type="entry name" value="UBC-like"/>
    <property type="match status" value="1"/>
</dbReference>
<dbReference type="EMBL" id="GBHO01034669">
    <property type="protein sequence ID" value="JAG08935.1"/>
    <property type="molecule type" value="Transcribed_RNA"/>
</dbReference>
<gene>
    <name evidence="2" type="primary">pex4</name>
    <name evidence="2" type="ORF">CM83_7465</name>
    <name evidence="3" type="ORF">g.11735</name>
</gene>
<proteinExistence type="predicted"/>
<name>A0A0A9WVQ2_LYGHE</name>
<feature type="domain" description="UBC core" evidence="1">
    <location>
        <begin position="2"/>
        <end position="114"/>
    </location>
</feature>
<dbReference type="InterPro" id="IPR016135">
    <property type="entry name" value="UBQ-conjugating_enzyme/RWD"/>
</dbReference>